<dbReference type="GO" id="GO:0005886">
    <property type="term" value="C:plasma membrane"/>
    <property type="evidence" value="ECO:0007669"/>
    <property type="project" value="TreeGrafter"/>
</dbReference>
<protein>
    <submittedName>
        <fullName evidence="3">Uncharacterized protein</fullName>
    </submittedName>
</protein>
<proteinExistence type="predicted"/>
<keyword evidence="2" id="KW-1133">Transmembrane helix</keyword>
<dbReference type="EMBL" id="JH717841">
    <property type="protein sequence ID" value="EWY96846.1"/>
    <property type="molecule type" value="Genomic_DNA"/>
</dbReference>
<dbReference type="PANTHER" id="PTHR31806">
    <property type="entry name" value="PURINE-CYTOSINE PERMEASE FCY2-RELATED"/>
    <property type="match status" value="1"/>
</dbReference>
<dbReference type="GO" id="GO:0022857">
    <property type="term" value="F:transmembrane transporter activity"/>
    <property type="evidence" value="ECO:0007669"/>
    <property type="project" value="InterPro"/>
</dbReference>
<feature type="transmembrane region" description="Helical" evidence="2">
    <location>
        <begin position="158"/>
        <end position="180"/>
    </location>
</feature>
<dbReference type="AlphaFoldDB" id="W9IWE8"/>
<feature type="transmembrane region" description="Helical" evidence="2">
    <location>
        <begin position="231"/>
        <end position="255"/>
    </location>
</feature>
<feature type="transmembrane region" description="Helical" evidence="2">
    <location>
        <begin position="307"/>
        <end position="328"/>
    </location>
</feature>
<keyword evidence="1" id="KW-0813">Transport</keyword>
<keyword evidence="2" id="KW-0812">Transmembrane</keyword>
<evidence type="ECO:0000313" key="3">
    <source>
        <dbReference type="EMBL" id="EWY96846.1"/>
    </source>
</evidence>
<gene>
    <name evidence="3" type="ORF">FOYG_05406</name>
</gene>
<dbReference type="HOGENOM" id="CLU_026016_0_0_1"/>
<dbReference type="Proteomes" id="UP000030753">
    <property type="component" value="Unassembled WGS sequence"/>
</dbReference>
<dbReference type="InterPro" id="IPR026030">
    <property type="entry name" value="Pur-cyt_permease_Fcy2/21/22"/>
</dbReference>
<feature type="transmembrane region" description="Helical" evidence="2">
    <location>
        <begin position="74"/>
        <end position="91"/>
    </location>
</feature>
<dbReference type="OrthoDB" id="2116389at2759"/>
<dbReference type="PANTHER" id="PTHR31806:SF5">
    <property type="entry name" value="PURINE-CYTOSINE PERMEASE FCY21"/>
    <property type="match status" value="1"/>
</dbReference>
<evidence type="ECO:0000313" key="4">
    <source>
        <dbReference type="Proteomes" id="UP000030753"/>
    </source>
</evidence>
<dbReference type="Gene3D" id="1.10.4160.10">
    <property type="entry name" value="Hydantoin permease"/>
    <property type="match status" value="1"/>
</dbReference>
<evidence type="ECO:0000256" key="2">
    <source>
        <dbReference type="SAM" id="Phobius"/>
    </source>
</evidence>
<accession>W9IWE8</accession>
<evidence type="ECO:0000256" key="1">
    <source>
        <dbReference type="ARBA" id="ARBA00022448"/>
    </source>
</evidence>
<keyword evidence="2" id="KW-0472">Membrane</keyword>
<feature type="transmembrane region" description="Helical" evidence="2">
    <location>
        <begin position="123"/>
        <end position="146"/>
    </location>
</feature>
<organism evidence="3 4">
    <name type="scientific">Fusarium oxysporum NRRL 32931</name>
    <dbReference type="NCBI Taxonomy" id="660029"/>
    <lineage>
        <taxon>Eukaryota</taxon>
        <taxon>Fungi</taxon>
        <taxon>Dikarya</taxon>
        <taxon>Ascomycota</taxon>
        <taxon>Pezizomycotina</taxon>
        <taxon>Sordariomycetes</taxon>
        <taxon>Hypocreomycetidae</taxon>
        <taxon>Hypocreales</taxon>
        <taxon>Nectriaceae</taxon>
        <taxon>Fusarium</taxon>
        <taxon>Fusarium oxysporum species complex</taxon>
    </lineage>
</organism>
<sequence>MAVLKDLEANHGLHLSEHSRNNTENGESASVSTAGNVKAGAFSRWYRRVLDAGVEENGVRPVPIEQRTQTQHSNLFTVFFTCLLCILPLPTGALGTAVYGLGLRDVSLIIIFFNIFKYHCKLYLGIIPILLNAGTVTGFTLVGSIVSGQAIAAVNEKANISVNVGIGIVCTLSFCLAFLGYRAVHVWQRWQWLPNLLAIVIAVGYGGKHLMNQADHDPASVKSVVGYGSLMAGYFMTFGGTVSDFTLKIFTYVYLGLITPSTPLLILGATTGGALPNVESWQTAWDNYGIGGVMAEMLAPARGFGKFVLVVLALSVVGNMVLSNYSVALCL</sequence>
<name>W9IWE8_FUSOX</name>
<reference evidence="3 4" key="1">
    <citation type="submission" date="2011-06" db="EMBL/GenBank/DDBJ databases">
        <title>The Genome Sequence of Fusarium oxysporum FOSC 3-a.</title>
        <authorList>
            <consortium name="The Broad Institute Genome Sequencing Platform"/>
            <person name="Ma L.-J."/>
            <person name="Gale L.R."/>
            <person name="Schwartz D.C."/>
            <person name="Zhou S."/>
            <person name="Corby-Kistler H."/>
            <person name="Young S.K."/>
            <person name="Zeng Q."/>
            <person name="Gargeya S."/>
            <person name="Fitzgerald M."/>
            <person name="Haas B."/>
            <person name="Abouelleil A."/>
            <person name="Alvarado L."/>
            <person name="Arachchi H.M."/>
            <person name="Berlin A."/>
            <person name="Brown A."/>
            <person name="Chapman S.B."/>
            <person name="Chen Z."/>
            <person name="Dunbar C."/>
            <person name="Freedman E."/>
            <person name="Gearin G."/>
            <person name="Gellesch M."/>
            <person name="Goldberg J."/>
            <person name="Griggs A."/>
            <person name="Gujja S."/>
            <person name="Heiman D."/>
            <person name="Howarth C."/>
            <person name="Larson L."/>
            <person name="Lui A."/>
            <person name="MacDonald P.J.P."/>
            <person name="Mehta T."/>
            <person name="Montmayeur A."/>
            <person name="Murphy C."/>
            <person name="Neiman D."/>
            <person name="Pearson M."/>
            <person name="Priest M."/>
            <person name="Roberts A."/>
            <person name="Saif S."/>
            <person name="Shea T."/>
            <person name="Shenoy N."/>
            <person name="Sisk P."/>
            <person name="Stolte C."/>
            <person name="Sykes S."/>
            <person name="Wortman J."/>
            <person name="Nusbaum C."/>
            <person name="Birren B."/>
        </authorList>
    </citation>
    <scope>NUCLEOTIDE SEQUENCE [LARGE SCALE GENOMIC DNA]</scope>
    <source>
        <strain evidence="4">FOSC 3-a</strain>
    </source>
</reference>